<dbReference type="GO" id="GO:0004674">
    <property type="term" value="F:protein serine/threonine kinase activity"/>
    <property type="evidence" value="ECO:0007669"/>
    <property type="project" value="UniProtKB-UniRule"/>
</dbReference>
<dbReference type="EMBL" id="DS480451">
    <property type="protein sequence ID" value="EDO15639.1"/>
    <property type="molecule type" value="Genomic_DNA"/>
</dbReference>
<keyword evidence="11" id="KW-0539">Nucleus</keyword>
<evidence type="ECO:0000256" key="9">
    <source>
        <dbReference type="PROSITE-ProRule" id="PRU10141"/>
    </source>
</evidence>
<dbReference type="PANTHER" id="PTHR24054">
    <property type="entry name" value="CASEIN KINASE II SUBUNIT ALPHA"/>
    <property type="match status" value="1"/>
</dbReference>
<sequence length="342" mass="39703">MMPLPPSTLNQKSSRVYSVARVYKDECEKRSQEYWDYEQGVTIDWGTISNYEIVNKIGRGKYSEVFSGRCVTNNQRCVIKVLKPVKMKKIYRELKILTNLTGGPNVIGLYDIVQDTGSKIPALIFEEVKNVDFRTLYPSFTLSDLQYYFTQLLIALNYCHSMGIMHRDVKPQNVMIDPTERKLRLIDWGLAEFYHPGVDYNIRVASRYHKGPELLVNLNQYDYSLDLWSVGCMLAAIIFKKEPFFKGSTNADQLVKIAAVLGTKELLEYLNKYGLKLPSEYDTIMRDFPRKPWGHFIKNDAKNLAVPEVIDLIDNLLVYDHQERLTATEAMNHKFFKTKYDN</sequence>
<dbReference type="GO" id="GO:0042790">
    <property type="term" value="P:nucleolar large rRNA transcription by RNA polymerase I"/>
    <property type="evidence" value="ECO:0007669"/>
    <property type="project" value="EnsemblFungi"/>
</dbReference>
<proteinExistence type="inferred from homology"/>
<dbReference type="FunFam" id="1.10.510.10:FF:000459">
    <property type="entry name" value="Casein kinase II subunit alpha"/>
    <property type="match status" value="1"/>
</dbReference>
<dbReference type="GO" id="GO:0006974">
    <property type="term" value="P:DNA damage response"/>
    <property type="evidence" value="ECO:0007669"/>
    <property type="project" value="EnsemblFungi"/>
</dbReference>
<evidence type="ECO:0000256" key="10">
    <source>
        <dbReference type="RuleBase" id="RU000304"/>
    </source>
</evidence>
<dbReference type="GeneID" id="5543716"/>
<dbReference type="Gene3D" id="1.10.510.10">
    <property type="entry name" value="Transferase(Phosphotransferase) domain 1"/>
    <property type="match status" value="1"/>
</dbReference>
<dbReference type="STRING" id="436907.A7TQ34"/>
<dbReference type="OMA" id="ACEKRPQ"/>
<dbReference type="GO" id="GO:0106310">
    <property type="term" value="F:protein serine kinase activity"/>
    <property type="evidence" value="ECO:0007669"/>
    <property type="project" value="UniProtKB-UniRule"/>
</dbReference>
<dbReference type="GO" id="GO:0005829">
    <property type="term" value="C:cytosol"/>
    <property type="evidence" value="ECO:0007669"/>
    <property type="project" value="TreeGrafter"/>
</dbReference>
<evidence type="ECO:0000256" key="8">
    <source>
        <dbReference type="ARBA" id="ARBA00053883"/>
    </source>
</evidence>
<dbReference type="InterPro" id="IPR011009">
    <property type="entry name" value="Kinase-like_dom_sf"/>
</dbReference>
<accession>A7TQ34</accession>
<dbReference type="PROSITE" id="PS50011">
    <property type="entry name" value="PROTEIN_KINASE_DOM"/>
    <property type="match status" value="1"/>
</dbReference>
<dbReference type="PROSITE" id="PS00108">
    <property type="entry name" value="PROTEIN_KINASE_ST"/>
    <property type="match status" value="1"/>
</dbReference>
<dbReference type="OrthoDB" id="10254671at2759"/>
<evidence type="ECO:0000256" key="11">
    <source>
        <dbReference type="RuleBase" id="RU369118"/>
    </source>
</evidence>
<dbReference type="InterPro" id="IPR045216">
    <property type="entry name" value="CK2_alpha"/>
</dbReference>
<dbReference type="FunCoup" id="A7TQ34">
    <property type="interactions" value="926"/>
</dbReference>
<dbReference type="GO" id="GO:0032545">
    <property type="term" value="C:CURI complex"/>
    <property type="evidence" value="ECO:0007669"/>
    <property type="project" value="EnsemblFungi"/>
</dbReference>
<evidence type="ECO:0000313" key="14">
    <source>
        <dbReference type="Proteomes" id="UP000000267"/>
    </source>
</evidence>
<dbReference type="GO" id="GO:0005654">
    <property type="term" value="C:nucleoplasm"/>
    <property type="evidence" value="ECO:0007669"/>
    <property type="project" value="UniProtKB-ARBA"/>
</dbReference>
<keyword evidence="1 10" id="KW-0723">Serine/threonine-protein kinase</keyword>
<evidence type="ECO:0000256" key="7">
    <source>
        <dbReference type="ARBA" id="ARBA00048679"/>
    </source>
</evidence>
<keyword evidence="2 11" id="KW-0808">Transferase</keyword>
<dbReference type="SUPFAM" id="SSF56112">
    <property type="entry name" value="Protein kinase-like (PK-like)"/>
    <property type="match status" value="1"/>
</dbReference>
<comment type="subcellular location">
    <subcellularLocation>
        <location evidence="11">Nucleus</location>
    </subcellularLocation>
</comment>
<keyword evidence="5 9" id="KW-0067">ATP-binding</keyword>
<dbReference type="GO" id="GO:0051726">
    <property type="term" value="P:regulation of cell cycle"/>
    <property type="evidence" value="ECO:0007669"/>
    <property type="project" value="EnsemblFungi"/>
</dbReference>
<comment type="function">
    <text evidence="8">Catalytic subunit of a constitutively active serine/threonine-protein kinase complex that phosphorylates a large number of substrates containing acidic residues C-terminal to the phosphorylated serine or threonine. Phosphorylates YTA7 during S-phase to promote transcription of histones.</text>
</comment>
<dbReference type="GO" id="GO:0060962">
    <property type="term" value="P:regulation of ribosomal protein gene transcription by RNA polymerase II"/>
    <property type="evidence" value="ECO:0007669"/>
    <property type="project" value="EnsemblFungi"/>
</dbReference>
<dbReference type="CDD" id="cd14132">
    <property type="entry name" value="STKc_CK2_alpha"/>
    <property type="match status" value="1"/>
</dbReference>
<feature type="binding site" evidence="9">
    <location>
        <position position="80"/>
    </location>
    <ligand>
        <name>ATP</name>
        <dbReference type="ChEBI" id="CHEBI:30616"/>
    </ligand>
</feature>
<dbReference type="PROSITE" id="PS00107">
    <property type="entry name" value="PROTEIN_KINASE_ATP"/>
    <property type="match status" value="1"/>
</dbReference>
<dbReference type="InterPro" id="IPR008271">
    <property type="entry name" value="Ser/Thr_kinase_AS"/>
</dbReference>
<dbReference type="InterPro" id="IPR017441">
    <property type="entry name" value="Protein_kinase_ATP_BS"/>
</dbReference>
<evidence type="ECO:0000256" key="2">
    <source>
        <dbReference type="ARBA" id="ARBA00022679"/>
    </source>
</evidence>
<reference evidence="13 14" key="1">
    <citation type="journal article" date="2007" name="Proc. Natl. Acad. Sci. U.S.A.">
        <title>Independent sorting-out of thousands of duplicated gene pairs in two yeast species descended from a whole-genome duplication.</title>
        <authorList>
            <person name="Scannell D.R."/>
            <person name="Frank A.C."/>
            <person name="Conant G.C."/>
            <person name="Byrne K.P."/>
            <person name="Woolfit M."/>
            <person name="Wolfe K.H."/>
        </authorList>
    </citation>
    <scope>NUCLEOTIDE SEQUENCE [LARGE SCALE GENOMIC DNA]</scope>
    <source>
        <strain evidence="14">ATCC 22028 / DSM 70294 / BCRC 21397 / CBS 2163 / NBRC 10782 / NRRL Y-8283 / UCD 57-17</strain>
    </source>
</reference>
<name>A7TQ34_VANPO</name>
<dbReference type="InParanoid" id="A7TQ34"/>
<keyword evidence="3 9" id="KW-0547">Nucleotide-binding</keyword>
<dbReference type="GO" id="GO:0007535">
    <property type="term" value="P:donor selection"/>
    <property type="evidence" value="ECO:0007669"/>
    <property type="project" value="EnsemblFungi"/>
</dbReference>
<dbReference type="SMART" id="SM00220">
    <property type="entry name" value="S_TKc"/>
    <property type="match status" value="1"/>
</dbReference>
<keyword evidence="14" id="KW-1185">Reference proteome</keyword>
<dbReference type="KEGG" id="vpo:Kpol_489p20"/>
<dbReference type="GO" id="GO:0032040">
    <property type="term" value="C:small-subunit processome"/>
    <property type="evidence" value="ECO:0007669"/>
    <property type="project" value="EnsemblFungi"/>
</dbReference>
<organism evidence="14">
    <name type="scientific">Vanderwaltozyma polyspora (strain ATCC 22028 / DSM 70294 / BCRC 21397 / CBS 2163 / NBRC 10782 / NRRL Y-8283 / UCD 57-17)</name>
    <name type="common">Kluyveromyces polysporus</name>
    <dbReference type="NCBI Taxonomy" id="436907"/>
    <lineage>
        <taxon>Eukaryota</taxon>
        <taxon>Fungi</taxon>
        <taxon>Dikarya</taxon>
        <taxon>Ascomycota</taxon>
        <taxon>Saccharomycotina</taxon>
        <taxon>Saccharomycetes</taxon>
        <taxon>Saccharomycetales</taxon>
        <taxon>Saccharomycetaceae</taxon>
        <taxon>Vanderwaltozyma</taxon>
    </lineage>
</organism>
<dbReference type="PANTHER" id="PTHR24054:SF27">
    <property type="entry name" value="CASEIN KINASE II SUBUNIT ALPHA"/>
    <property type="match status" value="1"/>
</dbReference>
<comment type="catalytic activity">
    <reaction evidence="7 11">
        <text>L-seryl-[protein] + ATP = O-phospho-L-seryl-[protein] + ADP + H(+)</text>
        <dbReference type="Rhea" id="RHEA:17989"/>
        <dbReference type="Rhea" id="RHEA-COMP:9863"/>
        <dbReference type="Rhea" id="RHEA-COMP:11604"/>
        <dbReference type="ChEBI" id="CHEBI:15378"/>
        <dbReference type="ChEBI" id="CHEBI:29999"/>
        <dbReference type="ChEBI" id="CHEBI:30616"/>
        <dbReference type="ChEBI" id="CHEBI:83421"/>
        <dbReference type="ChEBI" id="CHEBI:456216"/>
        <dbReference type="EC" id="2.7.11.1"/>
    </reaction>
</comment>
<dbReference type="Proteomes" id="UP000000267">
    <property type="component" value="Unassembled WGS sequence"/>
</dbReference>
<dbReference type="GO" id="GO:0034456">
    <property type="term" value="C:UTP-C complex"/>
    <property type="evidence" value="ECO:0007669"/>
    <property type="project" value="EnsemblFungi"/>
</dbReference>
<dbReference type="eggNOG" id="KOG0668">
    <property type="taxonomic scope" value="Eukaryota"/>
</dbReference>
<evidence type="ECO:0000256" key="3">
    <source>
        <dbReference type="ARBA" id="ARBA00022741"/>
    </source>
</evidence>
<evidence type="ECO:0000313" key="13">
    <source>
        <dbReference type="EMBL" id="EDO15639.1"/>
    </source>
</evidence>
<keyword evidence="4 11" id="KW-0418">Kinase</keyword>
<dbReference type="GO" id="GO:0005524">
    <property type="term" value="F:ATP binding"/>
    <property type="evidence" value="ECO:0007669"/>
    <property type="project" value="UniProtKB-UniRule"/>
</dbReference>
<protein>
    <recommendedName>
        <fullName evidence="11">Casein kinase II subunit alpha</fullName>
        <shortName evidence="11">CK II alpha</shortName>
        <ecNumber evidence="11">2.7.11.1</ecNumber>
    </recommendedName>
</protein>
<comment type="subunit">
    <text evidence="11">Heterotetramer.</text>
</comment>
<dbReference type="InterPro" id="IPR000719">
    <property type="entry name" value="Prot_kinase_dom"/>
</dbReference>
<comment type="similarity">
    <text evidence="11">Belongs to the protein kinase superfamily. Ser/Thr protein kinase family. CK2 subfamily.</text>
</comment>
<dbReference type="AlphaFoldDB" id="A7TQ34"/>
<dbReference type="Gene3D" id="3.30.200.20">
    <property type="entry name" value="Phosphorylase Kinase, domain 1"/>
    <property type="match status" value="1"/>
</dbReference>
<dbReference type="RefSeq" id="XP_001643497.1">
    <property type="nucleotide sequence ID" value="XM_001643447.1"/>
</dbReference>
<dbReference type="FunFam" id="3.30.200.20:FF:000088">
    <property type="entry name" value="Casein kinase II subunit alpha"/>
    <property type="match status" value="1"/>
</dbReference>
<evidence type="ECO:0000256" key="4">
    <source>
        <dbReference type="ARBA" id="ARBA00022777"/>
    </source>
</evidence>
<dbReference type="Pfam" id="PF00069">
    <property type="entry name" value="Pkinase"/>
    <property type="match status" value="1"/>
</dbReference>
<gene>
    <name evidence="13" type="ORF">Kpol_489p20</name>
</gene>
<evidence type="ECO:0000259" key="12">
    <source>
        <dbReference type="PROSITE" id="PS50011"/>
    </source>
</evidence>
<dbReference type="EC" id="2.7.11.1" evidence="11"/>
<evidence type="ECO:0000256" key="6">
    <source>
        <dbReference type="ARBA" id="ARBA00047899"/>
    </source>
</evidence>
<dbReference type="HOGENOM" id="CLU_000288_70_4_1"/>
<dbReference type="GO" id="GO:0006356">
    <property type="term" value="P:regulation of transcription by RNA polymerase I"/>
    <property type="evidence" value="ECO:0007669"/>
    <property type="project" value="EnsemblFungi"/>
</dbReference>
<evidence type="ECO:0000256" key="1">
    <source>
        <dbReference type="ARBA" id="ARBA00022527"/>
    </source>
</evidence>
<dbReference type="GO" id="GO:0006359">
    <property type="term" value="P:regulation of transcription by RNA polymerase III"/>
    <property type="evidence" value="ECO:0007669"/>
    <property type="project" value="EnsemblFungi"/>
</dbReference>
<dbReference type="GO" id="GO:0005956">
    <property type="term" value="C:protein kinase CK2 complex"/>
    <property type="evidence" value="ECO:0007669"/>
    <property type="project" value="EnsemblFungi"/>
</dbReference>
<comment type="catalytic activity">
    <reaction evidence="6 11">
        <text>L-threonyl-[protein] + ATP = O-phospho-L-threonyl-[protein] + ADP + H(+)</text>
        <dbReference type="Rhea" id="RHEA:46608"/>
        <dbReference type="Rhea" id="RHEA-COMP:11060"/>
        <dbReference type="Rhea" id="RHEA-COMP:11605"/>
        <dbReference type="ChEBI" id="CHEBI:15378"/>
        <dbReference type="ChEBI" id="CHEBI:30013"/>
        <dbReference type="ChEBI" id="CHEBI:30616"/>
        <dbReference type="ChEBI" id="CHEBI:61977"/>
        <dbReference type="ChEBI" id="CHEBI:456216"/>
        <dbReference type="EC" id="2.7.11.1"/>
    </reaction>
</comment>
<evidence type="ECO:0000256" key="5">
    <source>
        <dbReference type="ARBA" id="ARBA00022840"/>
    </source>
</evidence>
<feature type="domain" description="Protein kinase" evidence="12">
    <location>
        <begin position="51"/>
        <end position="336"/>
    </location>
</feature>